<gene>
    <name evidence="2" type="ORF">CONCODRAFT_12133</name>
</gene>
<proteinExistence type="predicted"/>
<feature type="signal peptide" evidence="1">
    <location>
        <begin position="1"/>
        <end position="18"/>
    </location>
</feature>
<feature type="chain" id="PRO_5007294084" evidence="1">
    <location>
        <begin position="19"/>
        <end position="80"/>
    </location>
</feature>
<protein>
    <submittedName>
        <fullName evidence="2">Uncharacterized protein</fullName>
    </submittedName>
</protein>
<organism evidence="2 3">
    <name type="scientific">Conidiobolus coronatus (strain ATCC 28846 / CBS 209.66 / NRRL 28638)</name>
    <name type="common">Delacroixia coronata</name>
    <dbReference type="NCBI Taxonomy" id="796925"/>
    <lineage>
        <taxon>Eukaryota</taxon>
        <taxon>Fungi</taxon>
        <taxon>Fungi incertae sedis</taxon>
        <taxon>Zoopagomycota</taxon>
        <taxon>Entomophthoromycotina</taxon>
        <taxon>Entomophthoromycetes</taxon>
        <taxon>Entomophthorales</taxon>
        <taxon>Ancylistaceae</taxon>
        <taxon>Conidiobolus</taxon>
    </lineage>
</organism>
<name>A0A137NTN6_CONC2</name>
<dbReference type="Proteomes" id="UP000070444">
    <property type="component" value="Unassembled WGS sequence"/>
</dbReference>
<dbReference type="EMBL" id="KQ964767">
    <property type="protein sequence ID" value="KXN66099.1"/>
    <property type="molecule type" value="Genomic_DNA"/>
</dbReference>
<sequence>MKFSAIFTAITTAASVQAQYYSSSLRRTSDGRWVRTDNGYYTYIWMYNQQCRGSAQYRIPSGYYRFRDVLQIGSAASLNN</sequence>
<evidence type="ECO:0000313" key="3">
    <source>
        <dbReference type="Proteomes" id="UP000070444"/>
    </source>
</evidence>
<reference evidence="2 3" key="1">
    <citation type="journal article" date="2015" name="Genome Biol. Evol.">
        <title>Phylogenomic analyses indicate that early fungi evolved digesting cell walls of algal ancestors of land plants.</title>
        <authorList>
            <person name="Chang Y."/>
            <person name="Wang S."/>
            <person name="Sekimoto S."/>
            <person name="Aerts A.L."/>
            <person name="Choi C."/>
            <person name="Clum A."/>
            <person name="LaButti K.M."/>
            <person name="Lindquist E.A."/>
            <person name="Yee Ngan C."/>
            <person name="Ohm R.A."/>
            <person name="Salamov A.A."/>
            <person name="Grigoriev I.V."/>
            <person name="Spatafora J.W."/>
            <person name="Berbee M.L."/>
        </authorList>
    </citation>
    <scope>NUCLEOTIDE SEQUENCE [LARGE SCALE GENOMIC DNA]</scope>
    <source>
        <strain evidence="2 3">NRRL 28638</strain>
    </source>
</reference>
<keyword evidence="1" id="KW-0732">Signal</keyword>
<keyword evidence="3" id="KW-1185">Reference proteome</keyword>
<evidence type="ECO:0000313" key="2">
    <source>
        <dbReference type="EMBL" id="KXN66099.1"/>
    </source>
</evidence>
<accession>A0A137NTN6</accession>
<dbReference type="AlphaFoldDB" id="A0A137NTN6"/>
<evidence type="ECO:0000256" key="1">
    <source>
        <dbReference type="SAM" id="SignalP"/>
    </source>
</evidence>